<organism evidence="3 4">
    <name type="scientific">Nitrosomonas eutropha</name>
    <dbReference type="NCBI Taxonomy" id="916"/>
    <lineage>
        <taxon>Bacteria</taxon>
        <taxon>Pseudomonadati</taxon>
        <taxon>Pseudomonadota</taxon>
        <taxon>Betaproteobacteria</taxon>
        <taxon>Nitrosomonadales</taxon>
        <taxon>Nitrosomonadaceae</taxon>
        <taxon>Nitrosomonas</taxon>
    </lineage>
</organism>
<name>A0ABX5M547_9PROT</name>
<dbReference type="Proteomes" id="UP000247780">
    <property type="component" value="Unassembled WGS sequence"/>
</dbReference>
<proteinExistence type="predicted"/>
<feature type="compositionally biased region" description="Basic and acidic residues" evidence="1">
    <location>
        <begin position="414"/>
        <end position="429"/>
    </location>
</feature>
<feature type="region of interest" description="Disordered" evidence="1">
    <location>
        <begin position="350"/>
        <end position="436"/>
    </location>
</feature>
<dbReference type="Pfam" id="PF18821">
    <property type="entry name" value="LPD7"/>
    <property type="match status" value="1"/>
</dbReference>
<protein>
    <recommendedName>
        <fullName evidence="2">Large polyvalent protein-associated domain-containing protein</fullName>
    </recommendedName>
</protein>
<feature type="compositionally biased region" description="Basic and acidic residues" evidence="1">
    <location>
        <begin position="366"/>
        <end position="375"/>
    </location>
</feature>
<comment type="caution">
    <text evidence="3">The sequence shown here is derived from an EMBL/GenBank/DDBJ whole genome shotgun (WGS) entry which is preliminary data.</text>
</comment>
<reference evidence="3 4" key="1">
    <citation type="submission" date="2018-04" db="EMBL/GenBank/DDBJ databases">
        <title>Active sludge and wastewater microbial communities from Klosterneuburg, Austria.</title>
        <authorList>
            <person name="Wagner M."/>
        </authorList>
    </citation>
    <scope>NUCLEOTIDE SEQUENCE [LARGE SCALE GENOMIC DNA]</scope>
    <source>
        <strain evidence="3 4">Nm 57</strain>
    </source>
</reference>
<feature type="compositionally biased region" description="Basic and acidic residues" evidence="1">
    <location>
        <begin position="492"/>
        <end position="501"/>
    </location>
</feature>
<dbReference type="InterPro" id="IPR040677">
    <property type="entry name" value="LPD7"/>
</dbReference>
<evidence type="ECO:0000256" key="1">
    <source>
        <dbReference type="SAM" id="MobiDB-lite"/>
    </source>
</evidence>
<feature type="region of interest" description="Disordered" evidence="1">
    <location>
        <begin position="478"/>
        <end position="519"/>
    </location>
</feature>
<evidence type="ECO:0000313" key="4">
    <source>
        <dbReference type="Proteomes" id="UP000247780"/>
    </source>
</evidence>
<evidence type="ECO:0000313" key="3">
    <source>
        <dbReference type="EMBL" id="PXV79104.1"/>
    </source>
</evidence>
<sequence length="920" mass="102817">MLARVNAAAGGIREYLETGRKRGREYDRDLIDDRIPLAGDIDLMDSTINQIETRQKGDSRYLHITLSFAEQYTESNTPAQGQVNLKTIHAVTEQYRRDLMAAYDAEEYVFYAEAHIPKVTHDIHATTGKAYERLPHVHIVIPKRNISNDAYLDPLGYGAANLAFHDAMQEKINNDFSLKSPYDALRDEPTPFPLGRHKADPEKLSAKEVRAYIQRDAIESGARSLEDIARIAEQYGTVRVRNGRDGDYLNVKPAWADKGINLKDITPESLQAVAAGVASATMRPPADITATKVEQWTQHRALEVRYISSKGRWAAYKQLDEQGKTDWLAEKRQQSRAALLRTLNRGLYEHRGRTDSEDGGLGPVAGDHDRTESSHHAGINPHHAGAATRPGSSQQPGRDRRADEQTNGANHARNRGDSAEPRITKENRHGRIRLNRYKPRIAKVGIFPPPDRIHHLSDMSSLGMVFDEGQTEMLLQGDVPSKLGQPEPGADDGMRRPEHRPGAGRAEGVDLESTPNSRALQAMRKCETTCREALAQSARTLEGNRAVTLDVEPAQLAVGRLRRALDQEAIRAGDPQKNVGRQISVIRAQVREERGPVNASRLKAETNPALVIEAAARYYKIDPAQYSTGVGRDGTPRIFHDGKQYNLGDFFTKHLNKSWLNAQSILMECHKASLSDALPQPDLEIWVAFNEWLSQSYKHRQIERDHAREHFRDETLAVRSLYKEQKQAAQKLTGLMRQGAMAEARAARVIALEEIALQRQTVYSTLKAPGRNAEYRTFLHNLAEHGDLAALGELRKMQQAQPETGGPDFVQGQGEDKPVFALPNYRVDIGGNVIYQDQGKTIIKDARRGVEVLNPEQRTYDLALKVAVSRYGKSLTLNGDATFKQQMIEAARRSGLDFEIKDASKPLAAPIRVNAPIRKR</sequence>
<dbReference type="RefSeq" id="WP_011630664.1">
    <property type="nucleotide sequence ID" value="NZ_QICQ01000025.1"/>
</dbReference>
<gene>
    <name evidence="3" type="ORF">C8R14_12539</name>
</gene>
<evidence type="ECO:0000259" key="2">
    <source>
        <dbReference type="Pfam" id="PF18821"/>
    </source>
</evidence>
<keyword evidence="4" id="KW-1185">Reference proteome</keyword>
<dbReference type="EMBL" id="QICQ01000025">
    <property type="protein sequence ID" value="PXV79104.1"/>
    <property type="molecule type" value="Genomic_DNA"/>
</dbReference>
<feature type="domain" description="Large polyvalent protein-associated" evidence="2">
    <location>
        <begin position="826"/>
        <end position="902"/>
    </location>
</feature>
<accession>A0ABX5M547</accession>